<keyword evidence="3" id="KW-1185">Reference proteome</keyword>
<dbReference type="EMBL" id="WVIE01000033">
    <property type="protein sequence ID" value="NDJ19552.1"/>
    <property type="molecule type" value="Genomic_DNA"/>
</dbReference>
<comment type="caution">
    <text evidence="2">The sequence shown here is derived from an EMBL/GenBank/DDBJ whole genome shotgun (WGS) entry which is preliminary data.</text>
</comment>
<accession>A0A8J7Z3Z6</accession>
<protein>
    <submittedName>
        <fullName evidence="2">Uncharacterized protein</fullName>
    </submittedName>
</protein>
<name>A0A8J7Z3Z6_9CYAN</name>
<dbReference type="AlphaFoldDB" id="A0A8J7Z3Z6"/>
<sequence length="138" mass="15775">MASEQHVKQYLAYWVQLGKRVIVHNGQKAILPKTIIAGDRYSQEFEDLWNFTRSSASGDCYIEGTEQTFSELLRPDWEINPCSRCAMPVPTRTIGLPPESCPCFDLPHWPNTEMPQPREPVSSQASLSNIRDRLRSHS</sequence>
<evidence type="ECO:0000313" key="2">
    <source>
        <dbReference type="EMBL" id="NDJ19552.1"/>
    </source>
</evidence>
<dbReference type="RefSeq" id="WP_162425081.1">
    <property type="nucleotide sequence ID" value="NZ_WVIE01000033.1"/>
</dbReference>
<evidence type="ECO:0000313" key="3">
    <source>
        <dbReference type="Proteomes" id="UP000646053"/>
    </source>
</evidence>
<proteinExistence type="predicted"/>
<organism evidence="2 3">
    <name type="scientific">Myxacorys almedinensis A</name>
    <dbReference type="NCBI Taxonomy" id="2690445"/>
    <lineage>
        <taxon>Bacteria</taxon>
        <taxon>Bacillati</taxon>
        <taxon>Cyanobacteriota</taxon>
        <taxon>Cyanophyceae</taxon>
        <taxon>Leptolyngbyales</taxon>
        <taxon>Leptolyngbyaceae</taxon>
        <taxon>Myxacorys</taxon>
        <taxon>Myxacorys almedinensis</taxon>
    </lineage>
</organism>
<gene>
    <name evidence="2" type="ORF">GS601_20065</name>
</gene>
<dbReference type="Proteomes" id="UP000646053">
    <property type="component" value="Unassembled WGS sequence"/>
</dbReference>
<reference evidence="2" key="1">
    <citation type="submission" date="2019-12" db="EMBL/GenBank/DDBJ databases">
        <title>High-Quality draft genome sequences of three cyanobacteria isolated from the limestone walls of the Old Cathedral of Coimbra.</title>
        <authorList>
            <person name="Tiago I."/>
            <person name="Soares F."/>
            <person name="Portugal A."/>
        </authorList>
    </citation>
    <scope>NUCLEOTIDE SEQUENCE</scope>
    <source>
        <strain evidence="2">A</strain>
    </source>
</reference>
<feature type="region of interest" description="Disordered" evidence="1">
    <location>
        <begin position="112"/>
        <end position="138"/>
    </location>
</feature>
<evidence type="ECO:0000256" key="1">
    <source>
        <dbReference type="SAM" id="MobiDB-lite"/>
    </source>
</evidence>